<sequence length="124" mass="14235">MQFTIYTALFFSFLTSSLAYMVKVPNDKQGWYSHYVGRITWDRVDTDTDHFAIILTNQDRSVLPEDIVLKSWVSGGTPNQNHNIDIEPIKGGFPIGSHFRVNFVKIANEQQTIYAQSSEFTIKE</sequence>
<accession>A0A8H5GBS6</accession>
<dbReference type="Proteomes" id="UP000559027">
    <property type="component" value="Unassembled WGS sequence"/>
</dbReference>
<dbReference type="InterPro" id="IPR052479">
    <property type="entry name" value="GPI-anchor_Adhesion_Reg"/>
</dbReference>
<dbReference type="EMBL" id="JAACJO010000002">
    <property type="protein sequence ID" value="KAF5362052.1"/>
    <property type="molecule type" value="Genomic_DNA"/>
</dbReference>
<comment type="caution">
    <text evidence="3">The sequence shown here is derived from an EMBL/GenBank/DDBJ whole genome shotgun (WGS) entry which is preliminary data.</text>
</comment>
<dbReference type="OrthoDB" id="5316007at2759"/>
<keyword evidence="1 2" id="KW-0732">Signal</keyword>
<feature type="chain" id="PRO_5034575937" evidence="2">
    <location>
        <begin position="20"/>
        <end position="124"/>
    </location>
</feature>
<proteinExistence type="predicted"/>
<dbReference type="PANTHER" id="PTHR35185:SF1">
    <property type="entry name" value="UPF0619 GPI-ANCHORED MEMBRANE PROTEIN C1322.10"/>
    <property type="match status" value="1"/>
</dbReference>
<evidence type="ECO:0000313" key="3">
    <source>
        <dbReference type="EMBL" id="KAF5362052.1"/>
    </source>
</evidence>
<gene>
    <name evidence="3" type="ORF">D9756_002093</name>
</gene>
<keyword evidence="4" id="KW-1185">Reference proteome</keyword>
<dbReference type="AlphaFoldDB" id="A0A8H5GBS6"/>
<evidence type="ECO:0000313" key="4">
    <source>
        <dbReference type="Proteomes" id="UP000559027"/>
    </source>
</evidence>
<protein>
    <submittedName>
        <fullName evidence="3">Uncharacterized protein</fullName>
    </submittedName>
</protein>
<evidence type="ECO:0000256" key="2">
    <source>
        <dbReference type="SAM" id="SignalP"/>
    </source>
</evidence>
<organism evidence="3 4">
    <name type="scientific">Leucocoprinus leucothites</name>
    <dbReference type="NCBI Taxonomy" id="201217"/>
    <lineage>
        <taxon>Eukaryota</taxon>
        <taxon>Fungi</taxon>
        <taxon>Dikarya</taxon>
        <taxon>Basidiomycota</taxon>
        <taxon>Agaricomycotina</taxon>
        <taxon>Agaricomycetes</taxon>
        <taxon>Agaricomycetidae</taxon>
        <taxon>Agaricales</taxon>
        <taxon>Agaricineae</taxon>
        <taxon>Agaricaceae</taxon>
        <taxon>Leucocoprinus</taxon>
    </lineage>
</organism>
<dbReference type="PANTHER" id="PTHR35185">
    <property type="entry name" value="SERINE/THREONINE-RICH PROTEIN ADG2-RELATED"/>
    <property type="match status" value="1"/>
</dbReference>
<name>A0A8H5GBS6_9AGAR</name>
<reference evidence="3 4" key="1">
    <citation type="journal article" date="2020" name="ISME J.">
        <title>Uncovering the hidden diversity of litter-decomposition mechanisms in mushroom-forming fungi.</title>
        <authorList>
            <person name="Floudas D."/>
            <person name="Bentzer J."/>
            <person name="Ahren D."/>
            <person name="Johansson T."/>
            <person name="Persson P."/>
            <person name="Tunlid A."/>
        </authorList>
    </citation>
    <scope>NUCLEOTIDE SEQUENCE [LARGE SCALE GENOMIC DNA]</scope>
    <source>
        <strain evidence="3 4">CBS 146.42</strain>
    </source>
</reference>
<evidence type="ECO:0000256" key="1">
    <source>
        <dbReference type="ARBA" id="ARBA00022729"/>
    </source>
</evidence>
<feature type="signal peptide" evidence="2">
    <location>
        <begin position="1"/>
        <end position="19"/>
    </location>
</feature>